<comment type="similarity">
    <text evidence="1">Belongs to the iron-sulfur cluster assembly SufBD family.</text>
</comment>
<name>E5XKZ0_SEGRC</name>
<comment type="caution">
    <text evidence="3">The sequence shown here is derived from an EMBL/GenBank/DDBJ whole genome shotgun (WGS) entry which is preliminary data.</text>
</comment>
<accession>E5XKZ0</accession>
<dbReference type="Pfam" id="PF01458">
    <property type="entry name" value="SUFBD_core"/>
    <property type="match status" value="1"/>
</dbReference>
<dbReference type="STRING" id="679197.HMPREF9336_00159"/>
<keyword evidence="4" id="KW-1185">Reference proteome</keyword>
<dbReference type="Proteomes" id="UP000004816">
    <property type="component" value="Unassembled WGS sequence"/>
</dbReference>
<dbReference type="PANTHER" id="PTHR43575:SF1">
    <property type="entry name" value="PROTEIN ABCI7, CHLOROPLASTIC"/>
    <property type="match status" value="1"/>
</dbReference>
<dbReference type="InterPro" id="IPR055346">
    <property type="entry name" value="Fe-S_cluster_assembly_SufBD"/>
</dbReference>
<dbReference type="NCBIfam" id="TIGR01981">
    <property type="entry name" value="sufD"/>
    <property type="match status" value="1"/>
</dbReference>
<dbReference type="InterPro" id="IPR037284">
    <property type="entry name" value="SUF_FeS_clus_asmbl_SufBD_sf"/>
</dbReference>
<dbReference type="AlphaFoldDB" id="E5XKZ0"/>
<protein>
    <submittedName>
        <fullName evidence="3">FeS assembly protein SufD</fullName>
    </submittedName>
</protein>
<sequence length="373" mass="39342">MTAVLPLGERFVSRDPEAFAAPSSHEENWRFTPLAKIREFFEPFAPDGASSVEVGPVPAGVTVETVPVASLAAFGAALTPADKASALAMAHAGDGGHVVVAEGASPDRPVVLSRVGAGGRSYAHHIIEVGAGAEATIVAEHSGLTQIAANVELIIGDGAQCTFIVVNDEESGSTRLASYAALLGRDSRYRYVEVALGGSLVRTVPTVRFAGPGGHAELCGITLAGDGQHLESRLFVDHDQPNCSSNVLYKNALLTSAARTVWVGDVRIRPEATGTQTYELNRNLLLAKGARADSVPNLEIETGQIVGAGHASTTGRFDEEQMFYLRSRGIPEDEARRLVLRGFFGEVLAKIPEESVRARVAELVENKLAQAGV</sequence>
<evidence type="ECO:0000313" key="3">
    <source>
        <dbReference type="EMBL" id="EFV14972.1"/>
    </source>
</evidence>
<dbReference type="RefSeq" id="WP_007466880.1">
    <property type="nucleotide sequence ID" value="NZ_KI391954.1"/>
</dbReference>
<reference evidence="3 4" key="1">
    <citation type="journal article" date="2011" name="Stand. Genomic Sci.">
        <title>High quality draft genome sequence of Segniliparus rugosus CDC 945(T)= (ATCC BAA-974(T)).</title>
        <authorList>
            <person name="Earl A.M."/>
            <person name="Desjardins C.A."/>
            <person name="Fitzgerald M.G."/>
            <person name="Arachchi H.M."/>
            <person name="Zeng Q."/>
            <person name="Mehta T."/>
            <person name="Griggs A."/>
            <person name="Birren B.W."/>
            <person name="Toney N.C."/>
            <person name="Carr J."/>
            <person name="Posey J."/>
            <person name="Butler W.R."/>
        </authorList>
    </citation>
    <scope>NUCLEOTIDE SEQUENCE [LARGE SCALE GENOMIC DNA]</scope>
    <source>
        <strain evidence="4">ATCC BAA-974 / DSM 45345 / CCUG 50838 / CIP 108380 / JCM 13579 / CDC 945</strain>
    </source>
</reference>
<dbReference type="PANTHER" id="PTHR43575">
    <property type="entry name" value="PROTEIN ABCI7, CHLOROPLASTIC"/>
    <property type="match status" value="1"/>
</dbReference>
<evidence type="ECO:0000313" key="4">
    <source>
        <dbReference type="Proteomes" id="UP000004816"/>
    </source>
</evidence>
<feature type="domain" description="SUF system FeS cluster assembly SufBD core" evidence="2">
    <location>
        <begin position="119"/>
        <end position="343"/>
    </location>
</feature>
<dbReference type="GO" id="GO:0016226">
    <property type="term" value="P:iron-sulfur cluster assembly"/>
    <property type="evidence" value="ECO:0007669"/>
    <property type="project" value="InterPro"/>
</dbReference>
<dbReference type="eggNOG" id="COG0719">
    <property type="taxonomic scope" value="Bacteria"/>
</dbReference>
<evidence type="ECO:0000259" key="2">
    <source>
        <dbReference type="Pfam" id="PF01458"/>
    </source>
</evidence>
<dbReference type="OrthoDB" id="9803529at2"/>
<dbReference type="SUPFAM" id="SSF101960">
    <property type="entry name" value="Stabilizer of iron transporter SufD"/>
    <property type="match status" value="1"/>
</dbReference>
<gene>
    <name evidence="3" type="ORF">HMPREF9336_00159</name>
</gene>
<dbReference type="HOGENOM" id="CLU_026231_6_0_11"/>
<organism evidence="3 4">
    <name type="scientific">Segniliparus rugosus (strain ATCC BAA-974 / DSM 45345 / CCUG 50838 / CIP 108380 / JCM 13579 / CDC 945)</name>
    <dbReference type="NCBI Taxonomy" id="679197"/>
    <lineage>
        <taxon>Bacteria</taxon>
        <taxon>Bacillati</taxon>
        <taxon>Actinomycetota</taxon>
        <taxon>Actinomycetes</taxon>
        <taxon>Mycobacteriales</taxon>
        <taxon>Segniliparaceae</taxon>
        <taxon>Segniliparus</taxon>
    </lineage>
</organism>
<evidence type="ECO:0000256" key="1">
    <source>
        <dbReference type="ARBA" id="ARBA00043967"/>
    </source>
</evidence>
<dbReference type="InterPro" id="IPR000825">
    <property type="entry name" value="SUF_FeS_clus_asmbl_SufBD_core"/>
</dbReference>
<proteinExistence type="inferred from homology"/>
<dbReference type="InterPro" id="IPR011542">
    <property type="entry name" value="SUF_FeS_clus_asmbl_SufD"/>
</dbReference>
<dbReference type="EMBL" id="ACZI02000003">
    <property type="protein sequence ID" value="EFV14972.1"/>
    <property type="molecule type" value="Genomic_DNA"/>
</dbReference>